<keyword evidence="2" id="KW-0282">Flagellum</keyword>
<comment type="caution">
    <text evidence="2">The sequence shown here is derived from an EMBL/GenBank/DDBJ whole genome shotgun (WGS) entry which is preliminary data.</text>
</comment>
<evidence type="ECO:0000256" key="1">
    <source>
        <dbReference type="SAM" id="Phobius"/>
    </source>
</evidence>
<keyword evidence="3" id="KW-1185">Reference proteome</keyword>
<name>A0ABU5CH91_9BACI</name>
<gene>
    <name evidence="2" type="ORF">P5G51_007045</name>
</gene>
<dbReference type="Proteomes" id="UP001228376">
    <property type="component" value="Unassembled WGS sequence"/>
</dbReference>
<keyword evidence="1" id="KW-0812">Transmembrane</keyword>
<dbReference type="RefSeq" id="WP_306065721.1">
    <property type="nucleotide sequence ID" value="NZ_JAROCA020000001.1"/>
</dbReference>
<keyword evidence="1" id="KW-0472">Membrane</keyword>
<proteinExistence type="predicted"/>
<protein>
    <submittedName>
        <fullName evidence="2">Flagellar basal body rod protein</fullName>
    </submittedName>
</protein>
<organism evidence="2 3">
    <name type="scientific">Tigheibacillus jepli</name>
    <dbReference type="NCBI Taxonomy" id="3035914"/>
    <lineage>
        <taxon>Bacteria</taxon>
        <taxon>Bacillati</taxon>
        <taxon>Bacillota</taxon>
        <taxon>Bacilli</taxon>
        <taxon>Bacillales</taxon>
        <taxon>Bacillaceae</taxon>
        <taxon>Tigheibacillus</taxon>
    </lineage>
</organism>
<keyword evidence="2" id="KW-0966">Cell projection</keyword>
<evidence type="ECO:0000313" key="2">
    <source>
        <dbReference type="EMBL" id="MDY0405192.1"/>
    </source>
</evidence>
<sequence>MKKFLLFLAALTAAIVLLVNIGPMILLAVGLGLLYLVFKQFVKSNSTAGKVGWFIAGLIVLSIALANVYAVIGFAAAYVLYVLVKKWKKTDNIIDADPDRSDPFDNFEQQWSQMNHY</sequence>
<feature type="transmembrane region" description="Helical" evidence="1">
    <location>
        <begin position="52"/>
        <end position="84"/>
    </location>
</feature>
<keyword evidence="1" id="KW-1133">Transmembrane helix</keyword>
<accession>A0ABU5CH91</accession>
<reference evidence="2 3" key="1">
    <citation type="submission" date="2023-10" db="EMBL/GenBank/DDBJ databases">
        <title>179-bfca-hs.</title>
        <authorList>
            <person name="Miliotis G."/>
            <person name="Sengupta P."/>
            <person name="Hameed A."/>
            <person name="Chuvochina M."/>
            <person name="Mcdonagh F."/>
            <person name="Simpson A.C."/>
            <person name="Singh N.K."/>
            <person name="Rekha P.D."/>
            <person name="Raman K."/>
            <person name="Hugenholtz P."/>
            <person name="Venkateswaran K."/>
        </authorList>
    </citation>
    <scope>NUCLEOTIDE SEQUENCE [LARGE SCALE GENOMIC DNA]</scope>
    <source>
        <strain evidence="2 3">179-BFC-A-HS</strain>
    </source>
</reference>
<dbReference type="EMBL" id="JAROCA020000001">
    <property type="protein sequence ID" value="MDY0405192.1"/>
    <property type="molecule type" value="Genomic_DNA"/>
</dbReference>
<keyword evidence="2" id="KW-0969">Cilium</keyword>
<evidence type="ECO:0000313" key="3">
    <source>
        <dbReference type="Proteomes" id="UP001228376"/>
    </source>
</evidence>